<organism evidence="1 2">
    <name type="scientific">Phaeodactylibacter xiamenensis</name>
    <dbReference type="NCBI Taxonomy" id="1524460"/>
    <lineage>
        <taxon>Bacteria</taxon>
        <taxon>Pseudomonadati</taxon>
        <taxon>Bacteroidota</taxon>
        <taxon>Saprospiria</taxon>
        <taxon>Saprospirales</taxon>
        <taxon>Haliscomenobacteraceae</taxon>
        <taxon>Phaeodactylibacter</taxon>
    </lineage>
</organism>
<dbReference type="AlphaFoldDB" id="A0A098S292"/>
<dbReference type="Gene3D" id="1.25.10.90">
    <property type="match status" value="1"/>
</dbReference>
<dbReference type="Pfam" id="PF08713">
    <property type="entry name" value="DNA_alkylation"/>
    <property type="match status" value="1"/>
</dbReference>
<accession>A0A098S292</accession>
<dbReference type="EMBL" id="JPOS01000090">
    <property type="protein sequence ID" value="KGE85282.1"/>
    <property type="molecule type" value="Genomic_DNA"/>
</dbReference>
<dbReference type="Proteomes" id="UP000029736">
    <property type="component" value="Unassembled WGS sequence"/>
</dbReference>
<dbReference type="RefSeq" id="WP_044228249.1">
    <property type="nucleotide sequence ID" value="NZ_JBKAGJ010000004.1"/>
</dbReference>
<dbReference type="InterPro" id="IPR014825">
    <property type="entry name" value="DNA_alkylation"/>
</dbReference>
<dbReference type="SUPFAM" id="SSF48371">
    <property type="entry name" value="ARM repeat"/>
    <property type="match status" value="1"/>
</dbReference>
<keyword evidence="2" id="KW-1185">Reference proteome</keyword>
<dbReference type="CDD" id="cd07064">
    <property type="entry name" value="AlkD_like_1"/>
    <property type="match status" value="1"/>
</dbReference>
<evidence type="ECO:0000313" key="1">
    <source>
        <dbReference type="EMBL" id="KGE85282.1"/>
    </source>
</evidence>
<evidence type="ECO:0008006" key="3">
    <source>
        <dbReference type="Google" id="ProtNLM"/>
    </source>
</evidence>
<dbReference type="OrthoDB" id="9775346at2"/>
<dbReference type="PANTHER" id="PTHR34070">
    <property type="entry name" value="ARMADILLO-TYPE FOLD"/>
    <property type="match status" value="1"/>
</dbReference>
<proteinExistence type="predicted"/>
<sequence>MTTPEAYVSLLKDAFQANANPGQAAQMEAYMKHSARFYGIKTPERKAIVKNHIASVGMPEGAELKAVCRLCFKPDARRELQYAVNDLLQKSLRRLTPDFLDLVEELIPRNCWWDTVDFLSPKIAGGLLLRFPEHQKDYPDRWIESDDFWFQRAAIIFQLGYKEKTDTDRLFRYILRRADSTEFFVQKGAGWALRQYARTAPESVRGFVRQNPHLPKLTVREAIKHL</sequence>
<dbReference type="PANTHER" id="PTHR34070:SF1">
    <property type="entry name" value="DNA ALKYLATION REPAIR PROTEIN"/>
    <property type="match status" value="1"/>
</dbReference>
<comment type="caution">
    <text evidence="1">The sequence shown here is derived from an EMBL/GenBank/DDBJ whole genome shotgun (WGS) entry which is preliminary data.</text>
</comment>
<dbReference type="InterPro" id="IPR016024">
    <property type="entry name" value="ARM-type_fold"/>
</dbReference>
<evidence type="ECO:0000313" key="2">
    <source>
        <dbReference type="Proteomes" id="UP000029736"/>
    </source>
</evidence>
<gene>
    <name evidence="1" type="ORF">IX84_27570</name>
</gene>
<protein>
    <recommendedName>
        <fullName evidence="3">DNA alkylation repair protein</fullName>
    </recommendedName>
</protein>
<name>A0A098S292_9BACT</name>
<reference evidence="1 2" key="1">
    <citation type="journal article" date="2014" name="Int. J. Syst. Evol. Microbiol.">
        <title>Phaeodactylibacter xiamenensis gen. nov., sp. nov., a member of the family Saprospiraceae isolated from the marine alga Phaeodactylum tricornutum.</title>
        <authorList>
            <person name="Chen Z.Jr."/>
            <person name="Lei X."/>
            <person name="Lai Q."/>
            <person name="Li Y."/>
            <person name="Zhang B."/>
            <person name="Zhang J."/>
            <person name="Zhang H."/>
            <person name="Yang L."/>
            <person name="Zheng W."/>
            <person name="Tian Y."/>
            <person name="Yu Z."/>
            <person name="Xu H.Jr."/>
            <person name="Zheng T."/>
        </authorList>
    </citation>
    <scope>NUCLEOTIDE SEQUENCE [LARGE SCALE GENOMIC DNA]</scope>
    <source>
        <strain evidence="1 2">KD52</strain>
    </source>
</reference>